<keyword evidence="7 9" id="KW-0472">Membrane</keyword>
<proteinExistence type="inferred from homology"/>
<dbReference type="RefSeq" id="WP_017798682.1">
    <property type="nucleotide sequence ID" value="NZ_BSKO01000001.1"/>
</dbReference>
<evidence type="ECO:0000256" key="5">
    <source>
        <dbReference type="ARBA" id="ARBA00022692"/>
    </source>
</evidence>
<feature type="transmembrane region" description="Helical" evidence="9">
    <location>
        <begin position="12"/>
        <end position="32"/>
    </location>
</feature>
<dbReference type="EMBL" id="BSKO01000001">
    <property type="protein sequence ID" value="GLO68146.1"/>
    <property type="molecule type" value="Genomic_DNA"/>
</dbReference>
<keyword evidence="6 9" id="KW-1133">Transmembrane helix</keyword>
<dbReference type="InterPro" id="IPR055348">
    <property type="entry name" value="DctQ"/>
</dbReference>
<organism evidence="11 12">
    <name type="scientific">Oceanobacillus kimchii</name>
    <dbReference type="NCBI Taxonomy" id="746691"/>
    <lineage>
        <taxon>Bacteria</taxon>
        <taxon>Bacillati</taxon>
        <taxon>Bacillota</taxon>
        <taxon>Bacilli</taxon>
        <taxon>Bacillales</taxon>
        <taxon>Bacillaceae</taxon>
        <taxon>Oceanobacillus</taxon>
    </lineage>
</organism>
<feature type="domain" description="Tripartite ATP-independent periplasmic transporters DctQ component" evidence="10">
    <location>
        <begin position="23"/>
        <end position="148"/>
    </location>
</feature>
<evidence type="ECO:0000256" key="4">
    <source>
        <dbReference type="ARBA" id="ARBA00022519"/>
    </source>
</evidence>
<dbReference type="Pfam" id="PF04290">
    <property type="entry name" value="DctQ"/>
    <property type="match status" value="1"/>
</dbReference>
<feature type="transmembrane region" description="Helical" evidence="9">
    <location>
        <begin position="86"/>
        <end position="108"/>
    </location>
</feature>
<keyword evidence="4" id="KW-0997">Cell inner membrane</keyword>
<feature type="transmembrane region" description="Helical" evidence="9">
    <location>
        <begin position="128"/>
        <end position="148"/>
    </location>
</feature>
<comment type="caution">
    <text evidence="11">The sequence shown here is derived from an EMBL/GenBank/DDBJ whole genome shotgun (WGS) entry which is preliminary data.</text>
</comment>
<evidence type="ECO:0000256" key="1">
    <source>
        <dbReference type="ARBA" id="ARBA00004429"/>
    </source>
</evidence>
<keyword evidence="12" id="KW-1185">Reference proteome</keyword>
<gene>
    <name evidence="11" type="ORF">MACH08_39300</name>
</gene>
<evidence type="ECO:0000256" key="3">
    <source>
        <dbReference type="ARBA" id="ARBA00022475"/>
    </source>
</evidence>
<evidence type="ECO:0000313" key="12">
    <source>
        <dbReference type="Proteomes" id="UP001275436"/>
    </source>
</evidence>
<dbReference type="PANTHER" id="PTHR35011">
    <property type="entry name" value="2,3-DIKETO-L-GULONATE TRAP TRANSPORTER SMALL PERMEASE PROTEIN YIAM"/>
    <property type="match status" value="1"/>
</dbReference>
<evidence type="ECO:0000256" key="7">
    <source>
        <dbReference type="ARBA" id="ARBA00023136"/>
    </source>
</evidence>
<evidence type="ECO:0000256" key="9">
    <source>
        <dbReference type="SAM" id="Phobius"/>
    </source>
</evidence>
<name>A0ABQ5TP46_9BACI</name>
<dbReference type="PANTHER" id="PTHR35011:SF2">
    <property type="entry name" value="2,3-DIKETO-L-GULONATE TRAP TRANSPORTER SMALL PERMEASE PROTEIN YIAM"/>
    <property type="match status" value="1"/>
</dbReference>
<keyword evidence="5 9" id="KW-0812">Transmembrane</keyword>
<protein>
    <submittedName>
        <fullName evidence="11">ATP-independent transporter subunit</fullName>
    </submittedName>
</protein>
<comment type="similarity">
    <text evidence="8">Belongs to the TRAP transporter small permease family.</text>
</comment>
<evidence type="ECO:0000259" key="10">
    <source>
        <dbReference type="Pfam" id="PF04290"/>
    </source>
</evidence>
<evidence type="ECO:0000313" key="11">
    <source>
        <dbReference type="EMBL" id="GLO68146.1"/>
    </source>
</evidence>
<accession>A0ABQ5TP46</accession>
<keyword evidence="2" id="KW-0813">Transport</keyword>
<reference evidence="11 12" key="1">
    <citation type="submission" date="2023-02" db="EMBL/GenBank/DDBJ databases">
        <title>Oceanobacillus kimchii IFOP_LL358 isolated form Alexandrium catenella lab strain.</title>
        <authorList>
            <person name="Gajardo G."/>
            <person name="Ueki S."/>
            <person name="Maruyama F."/>
        </authorList>
    </citation>
    <scope>NUCLEOTIDE SEQUENCE [LARGE SCALE GENOMIC DNA]</scope>
    <source>
        <strain evidence="11 12">IFOP_LL358</strain>
    </source>
</reference>
<feature type="transmembrane region" description="Helical" evidence="9">
    <location>
        <begin position="47"/>
        <end position="65"/>
    </location>
</feature>
<dbReference type="Proteomes" id="UP001275436">
    <property type="component" value="Unassembled WGS sequence"/>
</dbReference>
<sequence length="162" mass="17976">MNNAKKIIDKTLLIITGILISVMSILSIWQVVARYILSTPSTVSEEIIRMLLIWFSLTSAAYVFGQQKHIAIVFFRDKLSIKGQIMILRISNIILLLIALVLMIWGGIQVVNLTLTQVAPSTGISMAFMYGALPISGLFITFYALYNFTTVKLSITEKGSDA</sequence>
<keyword evidence="3" id="KW-1003">Cell membrane</keyword>
<evidence type="ECO:0000256" key="8">
    <source>
        <dbReference type="ARBA" id="ARBA00038436"/>
    </source>
</evidence>
<evidence type="ECO:0000256" key="2">
    <source>
        <dbReference type="ARBA" id="ARBA00022448"/>
    </source>
</evidence>
<comment type="subcellular location">
    <subcellularLocation>
        <location evidence="1">Cell inner membrane</location>
        <topology evidence="1">Multi-pass membrane protein</topology>
    </subcellularLocation>
</comment>
<dbReference type="InterPro" id="IPR007387">
    <property type="entry name" value="TRAP_DctQ"/>
</dbReference>
<evidence type="ECO:0000256" key="6">
    <source>
        <dbReference type="ARBA" id="ARBA00022989"/>
    </source>
</evidence>